<keyword evidence="2" id="KW-0812">Transmembrane</keyword>
<evidence type="ECO:0000313" key="4">
    <source>
        <dbReference type="Proteomes" id="UP001548189"/>
    </source>
</evidence>
<accession>A0ABV2BWT2</accession>
<reference evidence="3 4" key="1">
    <citation type="submission" date="2024-06" db="EMBL/GenBank/DDBJ databases">
        <authorList>
            <person name="Li F."/>
        </authorList>
    </citation>
    <scope>NUCLEOTIDE SEQUENCE [LARGE SCALE GENOMIC DNA]</scope>
    <source>
        <strain evidence="3 4">GXAS 311</strain>
    </source>
</reference>
<evidence type="ECO:0008006" key="5">
    <source>
        <dbReference type="Google" id="ProtNLM"/>
    </source>
</evidence>
<evidence type="ECO:0000313" key="3">
    <source>
        <dbReference type="EMBL" id="MET1256397.1"/>
    </source>
</evidence>
<feature type="coiled-coil region" evidence="1">
    <location>
        <begin position="67"/>
        <end position="161"/>
    </location>
</feature>
<evidence type="ECO:0000256" key="1">
    <source>
        <dbReference type="SAM" id="Coils"/>
    </source>
</evidence>
<dbReference type="EMBL" id="JBEVCJ010000021">
    <property type="protein sequence ID" value="MET1256397.1"/>
    <property type="molecule type" value="Genomic_DNA"/>
</dbReference>
<gene>
    <name evidence="3" type="ORF">ABVT43_14750</name>
</gene>
<comment type="caution">
    <text evidence="3">The sequence shown here is derived from an EMBL/GenBank/DDBJ whole genome shotgun (WGS) entry which is preliminary data.</text>
</comment>
<dbReference type="RefSeq" id="WP_353896983.1">
    <property type="nucleotide sequence ID" value="NZ_JBEVCJ010000021.1"/>
</dbReference>
<evidence type="ECO:0000256" key="2">
    <source>
        <dbReference type="SAM" id="Phobius"/>
    </source>
</evidence>
<keyword evidence="1" id="KW-0175">Coiled coil</keyword>
<sequence length="211" mass="23869">MSQNRCISCRRNLAKNQQDCPFCGASQSFIRFHRNSLLFIIVTVGFLSWAGYEAVQLLNTEVTNKITQQFQARINADAQQIKQLEQKIDELDKQLLSTQNELSAIKENQSADSSQAQQTIVELKKQVAEANEEAKRQEGRAGWLNKENTRLKDQVNQLKSQVSSIPQNKAIDTSVSNITQKTLPTETLQTDINKAETIIKTETTQTEQVNQ</sequence>
<organism evidence="3 4">
    <name type="scientific">Aliikangiella maris</name>
    <dbReference type="NCBI Taxonomy" id="3162458"/>
    <lineage>
        <taxon>Bacteria</taxon>
        <taxon>Pseudomonadati</taxon>
        <taxon>Pseudomonadota</taxon>
        <taxon>Gammaproteobacteria</taxon>
        <taxon>Oceanospirillales</taxon>
        <taxon>Pleioneaceae</taxon>
        <taxon>Aliikangiella</taxon>
    </lineage>
</organism>
<proteinExistence type="predicted"/>
<keyword evidence="2" id="KW-0472">Membrane</keyword>
<keyword evidence="2" id="KW-1133">Transmembrane helix</keyword>
<name>A0ABV2BWT2_9GAMM</name>
<keyword evidence="4" id="KW-1185">Reference proteome</keyword>
<protein>
    <recommendedName>
        <fullName evidence="5">Zinc ribbon domain-containing protein</fullName>
    </recommendedName>
</protein>
<feature type="transmembrane region" description="Helical" evidence="2">
    <location>
        <begin position="36"/>
        <end position="52"/>
    </location>
</feature>
<dbReference type="Proteomes" id="UP001548189">
    <property type="component" value="Unassembled WGS sequence"/>
</dbReference>